<comment type="catalytic activity">
    <reaction evidence="8">
        <text>Mo-molybdopterin + GTP + H(+) = Mo-molybdopterin guanine dinucleotide + diphosphate</text>
        <dbReference type="Rhea" id="RHEA:34243"/>
        <dbReference type="ChEBI" id="CHEBI:15378"/>
        <dbReference type="ChEBI" id="CHEBI:33019"/>
        <dbReference type="ChEBI" id="CHEBI:37565"/>
        <dbReference type="ChEBI" id="CHEBI:71302"/>
        <dbReference type="ChEBI" id="CHEBI:71310"/>
        <dbReference type="EC" id="2.7.7.77"/>
    </reaction>
</comment>
<evidence type="ECO:0000256" key="2">
    <source>
        <dbReference type="ARBA" id="ARBA00022679"/>
    </source>
</evidence>
<dbReference type="NCBIfam" id="NF001457">
    <property type="entry name" value="PRK00317.1-3"/>
    <property type="match status" value="1"/>
</dbReference>
<evidence type="ECO:0000313" key="13">
    <source>
        <dbReference type="Proteomes" id="UP000242088"/>
    </source>
</evidence>
<dbReference type="GO" id="GO:0005737">
    <property type="term" value="C:cytoplasm"/>
    <property type="evidence" value="ECO:0007669"/>
    <property type="project" value="UniProtKB-SubCell"/>
</dbReference>
<proteinExistence type="inferred from homology"/>
<evidence type="ECO:0000313" key="12">
    <source>
        <dbReference type="EMBL" id="PTF16893.1"/>
    </source>
</evidence>
<comment type="cofactor">
    <cofactor evidence="8">
        <name>Mg(2+)</name>
        <dbReference type="ChEBI" id="CHEBI:18420"/>
    </cofactor>
</comment>
<keyword evidence="10" id="KW-0548">Nucleotidyltransferase</keyword>
<reference evidence="10" key="2">
    <citation type="submission" date="2018-03" db="EMBL/GenBank/DDBJ databases">
        <authorList>
            <person name="Keele B.F."/>
        </authorList>
    </citation>
    <scope>NUCLEOTIDE SEQUENCE</scope>
    <source>
        <strain evidence="12">SNUC 4143</strain>
        <strain evidence="10">SNUC 761</strain>
    </source>
</reference>
<dbReference type="InterPro" id="IPR013482">
    <property type="entry name" value="Molybde_CF_guanTrfase"/>
</dbReference>
<reference evidence="11" key="3">
    <citation type="submission" date="2018-03" db="EMBL/GenBank/DDBJ databases">
        <authorList>
            <person name="Naushad S."/>
        </authorList>
    </citation>
    <scope>NUCLEOTIDE SEQUENCE</scope>
    <source>
        <strain evidence="11">SNUC 1409</strain>
    </source>
</reference>
<keyword evidence="5 8" id="KW-0460">Magnesium</keyword>
<feature type="binding site" evidence="8">
    <location>
        <position position="97"/>
    </location>
    <ligand>
        <name>Mg(2+)</name>
        <dbReference type="ChEBI" id="CHEBI:18420"/>
    </ligand>
</feature>
<keyword evidence="4 8" id="KW-0547">Nucleotide-binding</keyword>
<dbReference type="InterPro" id="IPR029044">
    <property type="entry name" value="Nucleotide-diphossugar_trans"/>
</dbReference>
<dbReference type="Proteomes" id="UP000242547">
    <property type="component" value="Unassembled WGS sequence"/>
</dbReference>
<sequence length="201" mass="23208">MKAIILAGGHSQRFGTAKAFAKIDGQMFYQRIIQTLETTNMFNEIIISTNEQLADQFDYNNIVIDESYNKDKGPLAGIYTVMKRYSDEELFFVVSVDTPMITGKAISALYQFMVSRLIEDQIDIAAFSENEKVIPTIAFYSPYILENMKDALDSDDYSLKHIYQQVTMRCLDVKGIQSPEYWYKNINYQHDLDSLKQQINN</sequence>
<comment type="caution">
    <text evidence="8">Lacks conserved residue(s) required for the propagation of feature annotation.</text>
</comment>
<comment type="function">
    <text evidence="8">Transfers a GMP moiety from GTP to Mo-molybdopterin (Mo-MPT) cofactor (Moco or molybdenum cofactor) to form Mo-molybdopterin guanine dinucleotide (Mo-MGD) cofactor.</text>
</comment>
<dbReference type="EMBL" id="PYZL01000054">
    <property type="protein sequence ID" value="PTE72416.1"/>
    <property type="molecule type" value="Genomic_DNA"/>
</dbReference>
<evidence type="ECO:0000256" key="5">
    <source>
        <dbReference type="ARBA" id="ARBA00022842"/>
    </source>
</evidence>
<protein>
    <recommendedName>
        <fullName evidence="8">Probable molybdenum cofactor guanylyltransferase</fullName>
        <shortName evidence="8">MoCo guanylyltransferase</shortName>
        <ecNumber evidence="8">2.7.7.77</ecNumber>
    </recommendedName>
    <alternativeName>
        <fullName evidence="8">GTP:molybdopterin guanylyltransferase</fullName>
    </alternativeName>
    <alternativeName>
        <fullName evidence="8">Mo-MPT guanylyltransferase</fullName>
    </alternativeName>
    <alternativeName>
        <fullName evidence="8">Molybdopterin guanylyltransferase</fullName>
    </alternativeName>
    <alternativeName>
        <fullName evidence="8">Molybdopterin-guanine dinucleotide synthase</fullName>
        <shortName evidence="8">MGD synthase</shortName>
    </alternativeName>
</protein>
<dbReference type="GO" id="GO:0005525">
    <property type="term" value="F:GTP binding"/>
    <property type="evidence" value="ECO:0007669"/>
    <property type="project" value="UniProtKB-UniRule"/>
</dbReference>
<dbReference type="GeneID" id="48887297"/>
<dbReference type="GO" id="GO:0046872">
    <property type="term" value="F:metal ion binding"/>
    <property type="evidence" value="ECO:0007669"/>
    <property type="project" value="UniProtKB-KW"/>
</dbReference>
<evidence type="ECO:0000256" key="6">
    <source>
        <dbReference type="ARBA" id="ARBA00023134"/>
    </source>
</evidence>
<evidence type="ECO:0000313" key="11">
    <source>
        <dbReference type="EMBL" id="PTF14033.1"/>
    </source>
</evidence>
<dbReference type="OrthoDB" id="9788394at2"/>
<name>A0A2K4DJG9_9STAP</name>
<dbReference type="HAMAP" id="MF_00316">
    <property type="entry name" value="MobA"/>
    <property type="match status" value="1"/>
</dbReference>
<evidence type="ECO:0000256" key="3">
    <source>
        <dbReference type="ARBA" id="ARBA00022723"/>
    </source>
</evidence>
<keyword evidence="7 8" id="KW-0501">Molybdenum cofactor biosynthesis</keyword>
<comment type="domain">
    <text evidence="8">The N-terminal domain determines nucleotide recognition and specific binding, while the C-terminal domain determines the specific binding to the target protein.</text>
</comment>
<dbReference type="CDD" id="cd02503">
    <property type="entry name" value="MobA"/>
    <property type="match status" value="1"/>
</dbReference>
<evidence type="ECO:0000256" key="8">
    <source>
        <dbReference type="HAMAP-Rule" id="MF_00316"/>
    </source>
</evidence>
<evidence type="ECO:0000256" key="7">
    <source>
        <dbReference type="ARBA" id="ARBA00023150"/>
    </source>
</evidence>
<keyword evidence="6 8" id="KW-0342">GTP-binding</keyword>
<comment type="similarity">
    <text evidence="8">Belongs to the MobA family.</text>
</comment>
<dbReference type="PANTHER" id="PTHR19136:SF81">
    <property type="entry name" value="MOLYBDENUM COFACTOR GUANYLYLTRANSFERASE"/>
    <property type="match status" value="1"/>
</dbReference>
<dbReference type="EMBL" id="PYZH01000001">
    <property type="protein sequence ID" value="PTF16893.1"/>
    <property type="molecule type" value="Genomic_DNA"/>
</dbReference>
<keyword evidence="1 8" id="KW-0963">Cytoplasm</keyword>
<evidence type="ECO:0000259" key="9">
    <source>
        <dbReference type="Pfam" id="PF12804"/>
    </source>
</evidence>
<keyword evidence="13" id="KW-1185">Reference proteome</keyword>
<evidence type="ECO:0000313" key="14">
    <source>
        <dbReference type="Proteomes" id="UP000242547"/>
    </source>
</evidence>
<keyword evidence="2 8" id="KW-0808">Transferase</keyword>
<dbReference type="SUPFAM" id="SSF53448">
    <property type="entry name" value="Nucleotide-diphospho-sugar transferases"/>
    <property type="match status" value="1"/>
</dbReference>
<reference evidence="13 14" key="1">
    <citation type="journal article" date="2016" name="Front. Microbiol.">
        <title>Comprehensive Phylogenetic Analysis of Bovine Non-aureus Staphylococci Species Based on Whole-Genome Sequencing.</title>
        <authorList>
            <person name="Naushad S."/>
            <person name="Barkema H.W."/>
            <person name="Luby C."/>
            <person name="Condas L.A."/>
            <person name="Nobrega D.B."/>
            <person name="Carson D.A."/>
            <person name="De Buck J."/>
        </authorList>
    </citation>
    <scope>NUCLEOTIDE SEQUENCE [LARGE SCALE GENOMIC DNA]</scope>
    <source>
        <strain evidence="11 13">SNUC 1409</strain>
        <strain evidence="12 15">SNUC 4143</strain>
        <strain evidence="10 14">SNUC 761</strain>
    </source>
</reference>
<comment type="caution">
    <text evidence="10">The sequence shown here is derived from an EMBL/GenBank/DDBJ whole genome shotgun (WGS) entry which is preliminary data.</text>
</comment>
<evidence type="ECO:0000256" key="1">
    <source>
        <dbReference type="ARBA" id="ARBA00022490"/>
    </source>
</evidence>
<feature type="binding site" evidence="8">
    <location>
        <begin position="6"/>
        <end position="8"/>
    </location>
    <ligand>
        <name>GTP</name>
        <dbReference type="ChEBI" id="CHEBI:37565"/>
    </ligand>
</feature>
<dbReference type="Pfam" id="PF12804">
    <property type="entry name" value="NTP_transf_3"/>
    <property type="match status" value="1"/>
</dbReference>
<dbReference type="PANTHER" id="PTHR19136">
    <property type="entry name" value="MOLYBDENUM COFACTOR GUANYLYLTRANSFERASE"/>
    <property type="match status" value="1"/>
</dbReference>
<evidence type="ECO:0000256" key="4">
    <source>
        <dbReference type="ARBA" id="ARBA00022741"/>
    </source>
</evidence>
<organism evidence="10 14">
    <name type="scientific">Staphylococcus devriesei</name>
    <dbReference type="NCBI Taxonomy" id="586733"/>
    <lineage>
        <taxon>Bacteria</taxon>
        <taxon>Bacillati</taxon>
        <taxon>Bacillota</taxon>
        <taxon>Bacilli</taxon>
        <taxon>Bacillales</taxon>
        <taxon>Staphylococcaceae</taxon>
        <taxon>Staphylococcus</taxon>
    </lineage>
</organism>
<dbReference type="EMBL" id="PYZI01000006">
    <property type="protein sequence ID" value="PTF14033.1"/>
    <property type="molecule type" value="Genomic_DNA"/>
</dbReference>
<dbReference type="InterPro" id="IPR025877">
    <property type="entry name" value="MobA-like_NTP_Trfase"/>
</dbReference>
<dbReference type="GO" id="GO:0061603">
    <property type="term" value="F:molybdenum cofactor guanylyltransferase activity"/>
    <property type="evidence" value="ECO:0007669"/>
    <property type="project" value="UniProtKB-EC"/>
</dbReference>
<feature type="binding site" evidence="8">
    <location>
        <position position="97"/>
    </location>
    <ligand>
        <name>GTP</name>
        <dbReference type="ChEBI" id="CHEBI:37565"/>
    </ligand>
</feature>
<dbReference type="Proteomes" id="UP000242088">
    <property type="component" value="Unassembled WGS sequence"/>
</dbReference>
<feature type="binding site" evidence="8">
    <location>
        <position position="18"/>
    </location>
    <ligand>
        <name>GTP</name>
        <dbReference type="ChEBI" id="CHEBI:37565"/>
    </ligand>
</feature>
<dbReference type="Gene3D" id="3.90.550.10">
    <property type="entry name" value="Spore Coat Polysaccharide Biosynthesis Protein SpsA, Chain A"/>
    <property type="match status" value="1"/>
</dbReference>
<dbReference type="AlphaFoldDB" id="A0A2K4DJG9"/>
<gene>
    <name evidence="8" type="primary">mobA</name>
    <name evidence="10" type="ORF">BUY44_08075</name>
    <name evidence="11" type="ORF">BUY47_06645</name>
    <name evidence="12" type="ORF">BUY48_00430</name>
</gene>
<keyword evidence="3 8" id="KW-0479">Metal-binding</keyword>
<dbReference type="RefSeq" id="WP_103167108.1">
    <property type="nucleotide sequence ID" value="NZ_CP130489.1"/>
</dbReference>
<dbReference type="Proteomes" id="UP000243350">
    <property type="component" value="Unassembled WGS sequence"/>
</dbReference>
<evidence type="ECO:0000313" key="15">
    <source>
        <dbReference type="Proteomes" id="UP000243350"/>
    </source>
</evidence>
<feature type="binding site" evidence="8">
    <location>
        <position position="65"/>
    </location>
    <ligand>
        <name>GTP</name>
        <dbReference type="ChEBI" id="CHEBI:37565"/>
    </ligand>
</feature>
<comment type="subcellular location">
    <subcellularLocation>
        <location evidence="8">Cytoplasm</location>
    </subcellularLocation>
</comment>
<dbReference type="EC" id="2.7.7.77" evidence="8"/>
<accession>A0A2K4DJG9</accession>
<feature type="domain" description="MobA-like NTP transferase" evidence="9">
    <location>
        <begin position="3"/>
        <end position="164"/>
    </location>
</feature>
<dbReference type="GO" id="GO:0006777">
    <property type="term" value="P:Mo-molybdopterin cofactor biosynthetic process"/>
    <property type="evidence" value="ECO:0007669"/>
    <property type="project" value="UniProtKB-KW"/>
</dbReference>
<evidence type="ECO:0000313" key="10">
    <source>
        <dbReference type="EMBL" id="PTE72416.1"/>
    </source>
</evidence>